<dbReference type="SUPFAM" id="SSF47616">
    <property type="entry name" value="GST C-terminal domain-like"/>
    <property type="match status" value="1"/>
</dbReference>
<evidence type="ECO:0000313" key="2">
    <source>
        <dbReference type="EMBL" id="SLN76244.1"/>
    </source>
</evidence>
<dbReference type="EMBL" id="FWFP01000018">
    <property type="protein sequence ID" value="SLN76244.1"/>
    <property type="molecule type" value="Genomic_DNA"/>
</dbReference>
<dbReference type="AlphaFoldDB" id="A0A1X7AD01"/>
<dbReference type="OrthoDB" id="9769158at2"/>
<dbReference type="PANTHER" id="PTHR32419:SF6">
    <property type="entry name" value="GLUTATHIONE S-TRANSFERASE OMEGA-LIKE 1-RELATED"/>
    <property type="match status" value="1"/>
</dbReference>
<dbReference type="InterPro" id="IPR016639">
    <property type="entry name" value="GST_Omega/GSH"/>
</dbReference>
<dbReference type="InterPro" id="IPR010987">
    <property type="entry name" value="Glutathione-S-Trfase_C-like"/>
</dbReference>
<organism evidence="2 3">
    <name type="scientific">Ruegeria meonggei</name>
    <dbReference type="NCBI Taxonomy" id="1446476"/>
    <lineage>
        <taxon>Bacteria</taxon>
        <taxon>Pseudomonadati</taxon>
        <taxon>Pseudomonadota</taxon>
        <taxon>Alphaproteobacteria</taxon>
        <taxon>Rhodobacterales</taxon>
        <taxon>Roseobacteraceae</taxon>
        <taxon>Ruegeria</taxon>
    </lineage>
</organism>
<dbReference type="EC" id="1.8.-.-" evidence="2"/>
<dbReference type="Proteomes" id="UP000193778">
    <property type="component" value="Unassembled WGS sequence"/>
</dbReference>
<name>A0A1X7AD01_9RHOB</name>
<dbReference type="GO" id="GO:0005737">
    <property type="term" value="C:cytoplasm"/>
    <property type="evidence" value="ECO:0007669"/>
    <property type="project" value="TreeGrafter"/>
</dbReference>
<dbReference type="GO" id="GO:0016491">
    <property type="term" value="F:oxidoreductase activity"/>
    <property type="evidence" value="ECO:0007669"/>
    <property type="project" value="UniProtKB-KW"/>
</dbReference>
<dbReference type="Gene3D" id="1.20.1050.10">
    <property type="match status" value="1"/>
</dbReference>
<sequence length="212" mass="24254">MPPSTANGDPVTKLARSDNKNKADWAISFGSAMRFRGCRPAFDVLVEPGQDFYPPAQRQEIDRISEDIYGPVNNGVYRAGFATSQQAYDEAVTKLFSKLDDLDQLLGMQRYLVGDRITEADWRLFTTLVRFDPVYVTHFKTDRKRISDYANLAPYLRELYQVSGVSDTIDMGSLRAHYFQSHRHFNPHWIVSAGPEFDLDQPHSRDLAFPKI</sequence>
<keyword evidence="2" id="KW-0560">Oxidoreductase</keyword>
<accession>A0A1X7AD01</accession>
<dbReference type="GO" id="GO:0004364">
    <property type="term" value="F:glutathione transferase activity"/>
    <property type="evidence" value="ECO:0007669"/>
    <property type="project" value="InterPro"/>
</dbReference>
<keyword evidence="3" id="KW-1185">Reference proteome</keyword>
<dbReference type="InterPro" id="IPR036282">
    <property type="entry name" value="Glutathione-S-Trfase_C_sf"/>
</dbReference>
<evidence type="ECO:0000259" key="1">
    <source>
        <dbReference type="PROSITE" id="PS50405"/>
    </source>
</evidence>
<feature type="domain" description="GST C-terminal" evidence="1">
    <location>
        <begin position="54"/>
        <end position="179"/>
    </location>
</feature>
<gene>
    <name evidence="2" type="primary">yqjG_3</name>
    <name evidence="2" type="ORF">RUM8411_04361</name>
</gene>
<dbReference type="Gene3D" id="3.40.30.10">
    <property type="entry name" value="Glutaredoxin"/>
    <property type="match status" value="1"/>
</dbReference>
<reference evidence="3" key="1">
    <citation type="submission" date="2017-03" db="EMBL/GenBank/DDBJ databases">
        <authorList>
            <person name="Rodrigo-Torres L."/>
            <person name="Arahal R.D."/>
            <person name="Lucena T."/>
        </authorList>
    </citation>
    <scope>NUCLEOTIDE SEQUENCE [LARGE SCALE GENOMIC DNA]</scope>
    <source>
        <strain evidence="3">CECT 8411</strain>
    </source>
</reference>
<dbReference type="PROSITE" id="PS50405">
    <property type="entry name" value="GST_CTER"/>
    <property type="match status" value="1"/>
</dbReference>
<dbReference type="CDD" id="cd03190">
    <property type="entry name" value="GST_C_Omega_like"/>
    <property type="match status" value="1"/>
</dbReference>
<protein>
    <submittedName>
        <fullName evidence="2">Glutathionyl-hydroquinone reductase YqjG</fullName>
        <ecNumber evidence="2">1.8.-.-</ecNumber>
    </submittedName>
</protein>
<dbReference type="InterPro" id="IPR047047">
    <property type="entry name" value="GST_Omega-like_C"/>
</dbReference>
<dbReference type="PANTHER" id="PTHR32419">
    <property type="entry name" value="GLUTATHIONYL-HYDROQUINONE REDUCTASE"/>
    <property type="match status" value="1"/>
</dbReference>
<dbReference type="Pfam" id="PF13410">
    <property type="entry name" value="GST_C_2"/>
    <property type="match status" value="1"/>
</dbReference>
<evidence type="ECO:0000313" key="3">
    <source>
        <dbReference type="Proteomes" id="UP000193778"/>
    </source>
</evidence>
<proteinExistence type="predicted"/>